<evidence type="ECO:0000259" key="15">
    <source>
        <dbReference type="PROSITE" id="PS51384"/>
    </source>
</evidence>
<evidence type="ECO:0000256" key="11">
    <source>
        <dbReference type="ARBA" id="ARBA00039088"/>
    </source>
</evidence>
<dbReference type="AlphaFoldDB" id="A0A9D4H2C9"/>
<dbReference type="InterPro" id="IPR001094">
    <property type="entry name" value="Flavdoxin-like"/>
</dbReference>
<dbReference type="FunFam" id="3.40.50.80:FF:000001">
    <property type="entry name" value="NADPH--cytochrome P450 reductase 1"/>
    <property type="match status" value="1"/>
</dbReference>
<dbReference type="Pfam" id="PF00258">
    <property type="entry name" value="Flavodoxin_1"/>
    <property type="match status" value="1"/>
</dbReference>
<accession>A0A9D4H2C9</accession>
<dbReference type="GO" id="GO:0010181">
    <property type="term" value="F:FMN binding"/>
    <property type="evidence" value="ECO:0007669"/>
    <property type="project" value="InterPro"/>
</dbReference>
<sequence length="712" mass="78713">MNYPNESFFHGQRSSEGAMPVILNNRFLLLYGSQTGQAKAIAEDIAEKAEAKGLHADIHCLSQTEKKFKIERESCVVLVISTTGDGEPPDTALKFVRHLKKKTLKSDYLSTLNYTLLGLGDSNYTNFCNCGKTLNQRLLELSAKPFYPPGWADDAVGLEVVAEPWIENLIPAITHFLKLPLDNNQSARSIGCKKERDTGSLMNSVPPLSESSLTVPILSPEYLKVDFLDTETVNVDELPLQNGCSFPSAASPVVMATVQSICTLTAPSSVKKALAVTISIAGTGITYQAGDAISVVCPNPPEEVEALLKRLGLQDKADTPMQISVIEGTKKKSAAVPKHVPPKCTLHHLFTTCLDFREPPKKALLRALMEYTSDASHQRRLQELCSKQGAVDYTCFIREPSVGVLDLLDCFTSCMPPVTCLIEHLSRLQPRPYSVCTSSRRYPDSLQFVFNVVEIPAGSGRSYHRKGLCTGWLEGLRSGVSAMSKAEDGGDNRSEDSKFSMTGDGDKTGSEAMNTGFGDSEQLSLQMQNLSLNNVKIPIFARTNQNFHQPDDLTIPLILIGPGTGVAPLIGFLQERAELKRKNPEVHHGEVWLFYGCRHRDRDYLFRDTLEAFVTSSVVTRLCVSFSRDDQPADAPRYVQDNMRRHGGDLVTLIQDKGACVYVCGDARNMAKDVNETFVDIFAEHKGLTKDDISGLFMKLRLEKRYREDVWT</sequence>
<evidence type="ECO:0000256" key="8">
    <source>
        <dbReference type="ARBA" id="ARBA00022857"/>
    </source>
</evidence>
<dbReference type="GO" id="GO:0005829">
    <property type="term" value="C:cytosol"/>
    <property type="evidence" value="ECO:0007669"/>
    <property type="project" value="TreeGrafter"/>
</dbReference>
<dbReference type="CDD" id="cd06203">
    <property type="entry name" value="methionine_synthase_red"/>
    <property type="match status" value="1"/>
</dbReference>
<dbReference type="PRINTS" id="PR00369">
    <property type="entry name" value="FLAVODOXIN"/>
</dbReference>
<dbReference type="FunFam" id="3.40.50.360:FF:000059">
    <property type="entry name" value="5-methyltetrahydrofolate-homocysteine methyltransferase reductase"/>
    <property type="match status" value="1"/>
</dbReference>
<dbReference type="Proteomes" id="UP000828390">
    <property type="component" value="Unassembled WGS sequence"/>
</dbReference>
<dbReference type="InterPro" id="IPR008254">
    <property type="entry name" value="Flavodoxin/NO_synth"/>
</dbReference>
<keyword evidence="7" id="KW-0274">FAD</keyword>
<dbReference type="SUPFAM" id="SSF63380">
    <property type="entry name" value="Riboflavin synthase domain-like"/>
    <property type="match status" value="1"/>
</dbReference>
<evidence type="ECO:0000256" key="12">
    <source>
        <dbReference type="ARBA" id="ARBA00040659"/>
    </source>
</evidence>
<keyword evidence="9" id="KW-0560">Oxidoreductase</keyword>
<dbReference type="Gene3D" id="2.40.30.10">
    <property type="entry name" value="Translation factors"/>
    <property type="match status" value="1"/>
</dbReference>
<feature type="domain" description="FAD-binding FR-type" evidence="15">
    <location>
        <begin position="251"/>
        <end position="550"/>
    </location>
</feature>
<dbReference type="EMBL" id="JAIWYP010000005">
    <property type="protein sequence ID" value="KAH3826153.1"/>
    <property type="molecule type" value="Genomic_DNA"/>
</dbReference>
<comment type="cofactor">
    <cofactor evidence="2">
        <name>FAD</name>
        <dbReference type="ChEBI" id="CHEBI:57692"/>
    </cofactor>
</comment>
<dbReference type="EC" id="1.16.1.8" evidence="11"/>
<evidence type="ECO:0000256" key="9">
    <source>
        <dbReference type="ARBA" id="ARBA00023002"/>
    </source>
</evidence>
<feature type="region of interest" description="Disordered" evidence="13">
    <location>
        <begin position="483"/>
        <end position="507"/>
    </location>
</feature>
<dbReference type="GO" id="GO:0050667">
    <property type="term" value="P:homocysteine metabolic process"/>
    <property type="evidence" value="ECO:0007669"/>
    <property type="project" value="TreeGrafter"/>
</dbReference>
<feature type="domain" description="Flavodoxin-like" evidence="14">
    <location>
        <begin position="27"/>
        <end position="170"/>
    </location>
</feature>
<evidence type="ECO:0000313" key="16">
    <source>
        <dbReference type="EMBL" id="KAH3826153.1"/>
    </source>
</evidence>
<dbReference type="InterPro" id="IPR003097">
    <property type="entry name" value="CysJ-like_FAD-binding"/>
</dbReference>
<keyword evidence="17" id="KW-1185">Reference proteome</keyword>
<keyword evidence="3" id="KW-0028">Amino-acid biosynthesis</keyword>
<protein>
    <recommendedName>
        <fullName evidence="12">Methionine synthase reductase</fullName>
        <ecNumber evidence="11">1.16.1.8</ecNumber>
    </recommendedName>
</protein>
<dbReference type="PROSITE" id="PS51384">
    <property type="entry name" value="FAD_FR"/>
    <property type="match status" value="1"/>
</dbReference>
<dbReference type="FunFam" id="1.20.990.10:FF:000007">
    <property type="entry name" value="Methionine synthase reductase"/>
    <property type="match status" value="1"/>
</dbReference>
<dbReference type="InterPro" id="IPR017927">
    <property type="entry name" value="FAD-bd_FR_type"/>
</dbReference>
<dbReference type="GO" id="GO:0030586">
    <property type="term" value="F:[methionine synthase] reductase (NADPH) activity"/>
    <property type="evidence" value="ECO:0007669"/>
    <property type="project" value="UniProtKB-EC"/>
</dbReference>
<organism evidence="16 17">
    <name type="scientific">Dreissena polymorpha</name>
    <name type="common">Zebra mussel</name>
    <name type="synonym">Mytilus polymorpha</name>
    <dbReference type="NCBI Taxonomy" id="45954"/>
    <lineage>
        <taxon>Eukaryota</taxon>
        <taxon>Metazoa</taxon>
        <taxon>Spiralia</taxon>
        <taxon>Lophotrochozoa</taxon>
        <taxon>Mollusca</taxon>
        <taxon>Bivalvia</taxon>
        <taxon>Autobranchia</taxon>
        <taxon>Heteroconchia</taxon>
        <taxon>Euheterodonta</taxon>
        <taxon>Imparidentia</taxon>
        <taxon>Neoheterodontei</taxon>
        <taxon>Myida</taxon>
        <taxon>Dreissenoidea</taxon>
        <taxon>Dreissenidae</taxon>
        <taxon>Dreissena</taxon>
    </lineage>
</organism>
<gene>
    <name evidence="16" type="ORF">DPMN_128049</name>
</gene>
<comment type="caution">
    <text evidence="16">The sequence shown here is derived from an EMBL/GenBank/DDBJ whole genome shotgun (WGS) entry which is preliminary data.</text>
</comment>
<keyword evidence="8" id="KW-0521">NADP</keyword>
<dbReference type="PROSITE" id="PS50902">
    <property type="entry name" value="FLAVODOXIN_LIKE"/>
    <property type="match status" value="1"/>
</dbReference>
<dbReference type="InterPro" id="IPR017938">
    <property type="entry name" value="Riboflavin_synthase-like_b-brl"/>
</dbReference>
<evidence type="ECO:0000256" key="4">
    <source>
        <dbReference type="ARBA" id="ARBA00022630"/>
    </source>
</evidence>
<dbReference type="SUPFAM" id="SSF52218">
    <property type="entry name" value="Flavoproteins"/>
    <property type="match status" value="1"/>
</dbReference>
<feature type="compositionally biased region" description="Basic and acidic residues" evidence="13">
    <location>
        <begin position="485"/>
        <end position="507"/>
    </location>
</feature>
<dbReference type="Gene3D" id="1.20.990.10">
    <property type="entry name" value="NADPH-cytochrome p450 Reductase, Chain A, domain 3"/>
    <property type="match status" value="1"/>
</dbReference>
<dbReference type="PANTHER" id="PTHR19384">
    <property type="entry name" value="NITRIC OXIDE SYNTHASE-RELATED"/>
    <property type="match status" value="1"/>
</dbReference>
<dbReference type="PANTHER" id="PTHR19384:SF84">
    <property type="entry name" value="METHIONINE SYNTHASE REDUCTASE"/>
    <property type="match status" value="1"/>
</dbReference>
<evidence type="ECO:0000256" key="7">
    <source>
        <dbReference type="ARBA" id="ARBA00022827"/>
    </source>
</evidence>
<evidence type="ECO:0000256" key="2">
    <source>
        <dbReference type="ARBA" id="ARBA00001974"/>
    </source>
</evidence>
<evidence type="ECO:0000256" key="13">
    <source>
        <dbReference type="SAM" id="MobiDB-lite"/>
    </source>
</evidence>
<evidence type="ECO:0000256" key="10">
    <source>
        <dbReference type="ARBA" id="ARBA00023167"/>
    </source>
</evidence>
<keyword evidence="10" id="KW-0486">Methionine biosynthesis</keyword>
<dbReference type="Pfam" id="PF00175">
    <property type="entry name" value="NAD_binding_1"/>
    <property type="match status" value="1"/>
</dbReference>
<reference evidence="16" key="1">
    <citation type="journal article" date="2019" name="bioRxiv">
        <title>The Genome of the Zebra Mussel, Dreissena polymorpha: A Resource for Invasive Species Research.</title>
        <authorList>
            <person name="McCartney M.A."/>
            <person name="Auch B."/>
            <person name="Kono T."/>
            <person name="Mallez S."/>
            <person name="Zhang Y."/>
            <person name="Obille A."/>
            <person name="Becker A."/>
            <person name="Abrahante J.E."/>
            <person name="Garbe J."/>
            <person name="Badalamenti J.P."/>
            <person name="Herman A."/>
            <person name="Mangelson H."/>
            <person name="Liachko I."/>
            <person name="Sullivan S."/>
            <person name="Sone E.D."/>
            <person name="Koren S."/>
            <person name="Silverstein K.A.T."/>
            <person name="Beckman K.B."/>
            <person name="Gohl D.M."/>
        </authorList>
    </citation>
    <scope>NUCLEOTIDE SEQUENCE</scope>
    <source>
        <strain evidence="16">Duluth1</strain>
        <tissue evidence="16">Whole animal</tissue>
    </source>
</reference>
<dbReference type="InterPro" id="IPR001433">
    <property type="entry name" value="OxRdtase_FAD/NAD-bd"/>
</dbReference>
<dbReference type="Gene3D" id="3.40.50.80">
    <property type="entry name" value="Nucleotide-binding domain of ferredoxin-NADP reductase (FNR) module"/>
    <property type="match status" value="1"/>
</dbReference>
<evidence type="ECO:0000256" key="5">
    <source>
        <dbReference type="ARBA" id="ARBA00022643"/>
    </source>
</evidence>
<dbReference type="Pfam" id="PF00667">
    <property type="entry name" value="FAD_binding_1"/>
    <property type="match status" value="1"/>
</dbReference>
<evidence type="ECO:0000259" key="14">
    <source>
        <dbReference type="PROSITE" id="PS50902"/>
    </source>
</evidence>
<dbReference type="InterPro" id="IPR029039">
    <property type="entry name" value="Flavoprotein-like_sf"/>
</dbReference>
<dbReference type="InterPro" id="IPR001709">
    <property type="entry name" value="Flavoprot_Pyr_Nucl_cyt_Rdtase"/>
</dbReference>
<dbReference type="GO" id="GO:0009086">
    <property type="term" value="P:methionine biosynthetic process"/>
    <property type="evidence" value="ECO:0007669"/>
    <property type="project" value="UniProtKB-KW"/>
</dbReference>
<dbReference type="GO" id="GO:0050660">
    <property type="term" value="F:flavin adenine dinucleotide binding"/>
    <property type="evidence" value="ECO:0007669"/>
    <property type="project" value="TreeGrafter"/>
</dbReference>
<keyword evidence="6" id="KW-0949">S-adenosyl-L-methionine</keyword>
<dbReference type="PRINTS" id="PR00371">
    <property type="entry name" value="FPNCR"/>
</dbReference>
<keyword evidence="5" id="KW-0288">FMN</keyword>
<evidence type="ECO:0000256" key="3">
    <source>
        <dbReference type="ARBA" id="ARBA00022605"/>
    </source>
</evidence>
<name>A0A9D4H2C9_DREPO</name>
<comment type="cofactor">
    <cofactor evidence="1">
        <name>FMN</name>
        <dbReference type="ChEBI" id="CHEBI:58210"/>
    </cofactor>
</comment>
<dbReference type="Gene3D" id="3.40.50.360">
    <property type="match status" value="1"/>
</dbReference>
<dbReference type="SUPFAM" id="SSF52343">
    <property type="entry name" value="Ferredoxin reductase-like, C-terminal NADP-linked domain"/>
    <property type="match status" value="1"/>
</dbReference>
<evidence type="ECO:0000313" key="17">
    <source>
        <dbReference type="Proteomes" id="UP000828390"/>
    </source>
</evidence>
<reference evidence="16" key="2">
    <citation type="submission" date="2020-11" db="EMBL/GenBank/DDBJ databases">
        <authorList>
            <person name="McCartney M.A."/>
            <person name="Auch B."/>
            <person name="Kono T."/>
            <person name="Mallez S."/>
            <person name="Becker A."/>
            <person name="Gohl D.M."/>
            <person name="Silverstein K.A.T."/>
            <person name="Koren S."/>
            <person name="Bechman K.B."/>
            <person name="Herman A."/>
            <person name="Abrahante J.E."/>
            <person name="Garbe J."/>
        </authorList>
    </citation>
    <scope>NUCLEOTIDE SEQUENCE</scope>
    <source>
        <strain evidence="16">Duluth1</strain>
        <tissue evidence="16">Whole animal</tissue>
    </source>
</reference>
<dbReference type="InterPro" id="IPR023173">
    <property type="entry name" value="NADPH_Cyt_P450_Rdtase_alpha"/>
</dbReference>
<proteinExistence type="predicted"/>
<dbReference type="InterPro" id="IPR039261">
    <property type="entry name" value="FNR_nucleotide-bd"/>
</dbReference>
<evidence type="ECO:0000256" key="6">
    <source>
        <dbReference type="ARBA" id="ARBA00022691"/>
    </source>
</evidence>
<evidence type="ECO:0000256" key="1">
    <source>
        <dbReference type="ARBA" id="ARBA00001917"/>
    </source>
</evidence>
<keyword evidence="4" id="KW-0285">Flavoprotein</keyword>